<evidence type="ECO:0000313" key="2">
    <source>
        <dbReference type="Proteomes" id="UP001157418"/>
    </source>
</evidence>
<reference evidence="1 2" key="1">
    <citation type="submission" date="2022-01" db="EMBL/GenBank/DDBJ databases">
        <authorList>
            <person name="Xiong W."/>
            <person name="Schranz E."/>
        </authorList>
    </citation>
    <scope>NUCLEOTIDE SEQUENCE [LARGE SCALE GENOMIC DNA]</scope>
</reference>
<dbReference type="PANTHER" id="PTHR33095">
    <property type="entry name" value="OS07G0619500 PROTEIN"/>
    <property type="match status" value="1"/>
</dbReference>
<evidence type="ECO:0000313" key="1">
    <source>
        <dbReference type="EMBL" id="CAH1420662.1"/>
    </source>
</evidence>
<name>A0AAU9M4C5_9ASTR</name>
<dbReference type="EMBL" id="CAKMRJ010001112">
    <property type="protein sequence ID" value="CAH1420662.1"/>
    <property type="molecule type" value="Genomic_DNA"/>
</dbReference>
<dbReference type="Pfam" id="PF07816">
    <property type="entry name" value="DUF1645"/>
    <property type="match status" value="1"/>
</dbReference>
<protein>
    <submittedName>
        <fullName evidence="1">Uncharacterized protein</fullName>
    </submittedName>
</protein>
<accession>A0AAU9M4C5</accession>
<organism evidence="1 2">
    <name type="scientific">Lactuca virosa</name>
    <dbReference type="NCBI Taxonomy" id="75947"/>
    <lineage>
        <taxon>Eukaryota</taxon>
        <taxon>Viridiplantae</taxon>
        <taxon>Streptophyta</taxon>
        <taxon>Embryophyta</taxon>
        <taxon>Tracheophyta</taxon>
        <taxon>Spermatophyta</taxon>
        <taxon>Magnoliopsida</taxon>
        <taxon>eudicotyledons</taxon>
        <taxon>Gunneridae</taxon>
        <taxon>Pentapetalae</taxon>
        <taxon>asterids</taxon>
        <taxon>campanulids</taxon>
        <taxon>Asterales</taxon>
        <taxon>Asteraceae</taxon>
        <taxon>Cichorioideae</taxon>
        <taxon>Cichorieae</taxon>
        <taxon>Lactucinae</taxon>
        <taxon>Lactuca</taxon>
    </lineage>
</organism>
<proteinExistence type="predicted"/>
<dbReference type="PANTHER" id="PTHR33095:SF123">
    <property type="entry name" value="HMG BOX DOMAIN-CONTAINING PROTEIN"/>
    <property type="match status" value="1"/>
</dbReference>
<dbReference type="AlphaFoldDB" id="A0AAU9M4C5"/>
<dbReference type="Proteomes" id="UP001157418">
    <property type="component" value="Unassembled WGS sequence"/>
</dbReference>
<dbReference type="InterPro" id="IPR012442">
    <property type="entry name" value="DUF1645_plant"/>
</dbReference>
<keyword evidence="2" id="KW-1185">Reference proteome</keyword>
<gene>
    <name evidence="1" type="ORF">LVIROSA_LOCUS8112</name>
</gene>
<sequence>MQLQEEISDLMSSPSFNYYYSDSLTAMAAAKVSREFKQEQAAQFHELSYVDEEDFEFSMELSDEELNSGKPIDLEDRQFVFPIFDNEKLTKDYAVEEIDNASSFRIQVQKLFVDDVEESSSSSSVEAYELEARHSGIFCMWRSKPDVAYSPLTKSKKSSSTGSGLRRWRIWNLLRRNRSEGKASAFLLWHKKVETSKQKWNVKSDEITRVAGKLKTPSSPSFHELFYVQKRAEQKGDKMKTFLPYRQDLLGFFVKINRIGVSF</sequence>
<comment type="caution">
    <text evidence="1">The sequence shown here is derived from an EMBL/GenBank/DDBJ whole genome shotgun (WGS) entry which is preliminary data.</text>
</comment>